<feature type="region of interest" description="Disordered" evidence="1">
    <location>
        <begin position="156"/>
        <end position="186"/>
    </location>
</feature>
<evidence type="ECO:0000313" key="3">
    <source>
        <dbReference type="EMBL" id="RLP76192.1"/>
    </source>
</evidence>
<feature type="transmembrane region" description="Helical" evidence="2">
    <location>
        <begin position="52"/>
        <end position="80"/>
    </location>
</feature>
<keyword evidence="4" id="KW-1185">Reference proteome</keyword>
<feature type="transmembrane region" description="Helical" evidence="2">
    <location>
        <begin position="89"/>
        <end position="107"/>
    </location>
</feature>
<reference evidence="3 4" key="1">
    <citation type="submission" date="2018-10" db="EMBL/GenBank/DDBJ databases">
        <title>Xanthobacter tagetidis genome sequencing and assembly.</title>
        <authorList>
            <person name="Maclea K.S."/>
            <person name="Goen A.E."/>
            <person name="Fatima S.A."/>
        </authorList>
    </citation>
    <scope>NUCLEOTIDE SEQUENCE [LARGE SCALE GENOMIC DNA]</scope>
    <source>
        <strain evidence="3 4">ATCC 700314</strain>
    </source>
</reference>
<sequence length="186" mass="19228">MDDLARLLLRVLLVPLGYLSAVIAGSAVILVGEMRIGTLIDTARPDEAAAGMFVAIGTAVMVFVLLLSVMWMVAAVGILFSEAFAVRSWMFHAANGAVSAWIAAQLFQPSEGAPIIVEGPFYVVAAGLAAGLAYWLVAGSSAGFYKPILRSPAERAGRPALPHPAPPGALPRADGPPRGPEGGARP</sequence>
<gene>
    <name evidence="3" type="ORF">D9R14_15350</name>
</gene>
<accession>A0A3L7A9W9</accession>
<evidence type="ECO:0000313" key="4">
    <source>
        <dbReference type="Proteomes" id="UP000269692"/>
    </source>
</evidence>
<keyword evidence="2" id="KW-0472">Membrane</keyword>
<proteinExistence type="predicted"/>
<name>A0A3L7A9W9_9HYPH</name>
<organism evidence="3 4">
    <name type="scientific">Xanthobacter tagetidis</name>
    <dbReference type="NCBI Taxonomy" id="60216"/>
    <lineage>
        <taxon>Bacteria</taxon>
        <taxon>Pseudomonadati</taxon>
        <taxon>Pseudomonadota</taxon>
        <taxon>Alphaproteobacteria</taxon>
        <taxon>Hyphomicrobiales</taxon>
        <taxon>Xanthobacteraceae</taxon>
        <taxon>Xanthobacter</taxon>
    </lineage>
</organism>
<dbReference type="AlphaFoldDB" id="A0A3L7A9W9"/>
<evidence type="ECO:0000256" key="2">
    <source>
        <dbReference type="SAM" id="Phobius"/>
    </source>
</evidence>
<comment type="caution">
    <text evidence="3">The sequence shown here is derived from an EMBL/GenBank/DDBJ whole genome shotgun (WGS) entry which is preliminary data.</text>
</comment>
<dbReference type="Proteomes" id="UP000269692">
    <property type="component" value="Unassembled WGS sequence"/>
</dbReference>
<feature type="transmembrane region" description="Helical" evidence="2">
    <location>
        <begin position="119"/>
        <end position="145"/>
    </location>
</feature>
<protein>
    <submittedName>
        <fullName evidence="3">Uncharacterized protein</fullName>
    </submittedName>
</protein>
<feature type="transmembrane region" description="Helical" evidence="2">
    <location>
        <begin position="7"/>
        <end position="32"/>
    </location>
</feature>
<evidence type="ECO:0000256" key="1">
    <source>
        <dbReference type="SAM" id="MobiDB-lite"/>
    </source>
</evidence>
<dbReference type="RefSeq" id="WP_121624223.1">
    <property type="nucleotide sequence ID" value="NZ_JACIIW010000002.1"/>
</dbReference>
<keyword evidence="2" id="KW-0812">Transmembrane</keyword>
<dbReference type="OrthoDB" id="7906671at2"/>
<keyword evidence="2" id="KW-1133">Transmembrane helix</keyword>
<dbReference type="EMBL" id="RCTF01000013">
    <property type="protein sequence ID" value="RLP76192.1"/>
    <property type="molecule type" value="Genomic_DNA"/>
</dbReference>